<sequence length="217" mass="24810">MNQIYERHLWGGTDFDFYSGYGSHQFDIVNPYVESVIEFLKSHEQKLSICDLGCGDFNVGQHLVVYSKTYTAIDIVDDLIERNKQQFQDPKLEFQCLNIVEDDLPKSDIVILRQVLQHLSNAEIMKIVEKLSQYRFIILTEHIPVGDFISNKDIITGQGIRLKQNSGVDVLAEPFGLQIKEETVLNTVILEDGKEQITTIVYKINNLNTILSSEGRT</sequence>
<dbReference type="InterPro" id="IPR029063">
    <property type="entry name" value="SAM-dependent_MTases_sf"/>
</dbReference>
<dbReference type="SUPFAM" id="SSF53335">
    <property type="entry name" value="S-adenosyl-L-methionine-dependent methyltransferases"/>
    <property type="match status" value="1"/>
</dbReference>
<dbReference type="InterPro" id="IPR013217">
    <property type="entry name" value="Methyltransf_12"/>
</dbReference>
<accession>A0ABV8ACR7</accession>
<keyword evidence="2" id="KW-0489">Methyltransferase</keyword>
<dbReference type="GO" id="GO:0032259">
    <property type="term" value="P:methylation"/>
    <property type="evidence" value="ECO:0007669"/>
    <property type="project" value="UniProtKB-KW"/>
</dbReference>
<dbReference type="RefSeq" id="WP_386096309.1">
    <property type="nucleotide sequence ID" value="NZ_JBHSAT010000004.1"/>
</dbReference>
<dbReference type="Pfam" id="PF08242">
    <property type="entry name" value="Methyltransf_12"/>
    <property type="match status" value="1"/>
</dbReference>
<feature type="domain" description="Methyltransferase type 12" evidence="1">
    <location>
        <begin position="51"/>
        <end position="131"/>
    </location>
</feature>
<dbReference type="Proteomes" id="UP001595812">
    <property type="component" value="Unassembled WGS sequence"/>
</dbReference>
<dbReference type="EMBL" id="JBHSAT010000004">
    <property type="protein sequence ID" value="MFC3875891.1"/>
    <property type="molecule type" value="Genomic_DNA"/>
</dbReference>
<evidence type="ECO:0000259" key="1">
    <source>
        <dbReference type="Pfam" id="PF08242"/>
    </source>
</evidence>
<keyword evidence="3" id="KW-1185">Reference proteome</keyword>
<comment type="caution">
    <text evidence="2">The sequence shown here is derived from an EMBL/GenBank/DDBJ whole genome shotgun (WGS) entry which is preliminary data.</text>
</comment>
<evidence type="ECO:0000313" key="3">
    <source>
        <dbReference type="Proteomes" id="UP001595812"/>
    </source>
</evidence>
<name>A0ABV8ACR7_9FLAO</name>
<dbReference type="Gene3D" id="3.40.50.150">
    <property type="entry name" value="Vaccinia Virus protein VP39"/>
    <property type="match status" value="1"/>
</dbReference>
<protein>
    <submittedName>
        <fullName evidence="2">Class I SAM-dependent methyltransferase</fullName>
    </submittedName>
</protein>
<organism evidence="2 3">
    <name type="scientific">Winogradskyella maritima</name>
    <dbReference type="NCBI Taxonomy" id="1517766"/>
    <lineage>
        <taxon>Bacteria</taxon>
        <taxon>Pseudomonadati</taxon>
        <taxon>Bacteroidota</taxon>
        <taxon>Flavobacteriia</taxon>
        <taxon>Flavobacteriales</taxon>
        <taxon>Flavobacteriaceae</taxon>
        <taxon>Winogradskyella</taxon>
    </lineage>
</organism>
<gene>
    <name evidence="2" type="ORF">ACFOSX_01500</name>
</gene>
<dbReference type="GO" id="GO:0008168">
    <property type="term" value="F:methyltransferase activity"/>
    <property type="evidence" value="ECO:0007669"/>
    <property type="project" value="UniProtKB-KW"/>
</dbReference>
<reference evidence="3" key="1">
    <citation type="journal article" date="2019" name="Int. J. Syst. Evol. Microbiol.">
        <title>The Global Catalogue of Microorganisms (GCM) 10K type strain sequencing project: providing services to taxonomists for standard genome sequencing and annotation.</title>
        <authorList>
            <consortium name="The Broad Institute Genomics Platform"/>
            <consortium name="The Broad Institute Genome Sequencing Center for Infectious Disease"/>
            <person name="Wu L."/>
            <person name="Ma J."/>
        </authorList>
    </citation>
    <scope>NUCLEOTIDE SEQUENCE [LARGE SCALE GENOMIC DNA]</scope>
    <source>
        <strain evidence="3">CECT 8979</strain>
    </source>
</reference>
<proteinExistence type="predicted"/>
<evidence type="ECO:0000313" key="2">
    <source>
        <dbReference type="EMBL" id="MFC3875891.1"/>
    </source>
</evidence>
<keyword evidence="2" id="KW-0808">Transferase</keyword>